<dbReference type="STRING" id="282683.SAMN04488105_10918"/>
<dbReference type="GO" id="GO:0051082">
    <property type="term" value="F:unfolded protein binding"/>
    <property type="evidence" value="ECO:0007669"/>
    <property type="project" value="InterPro"/>
</dbReference>
<feature type="compositionally biased region" description="Low complexity" evidence="1">
    <location>
        <begin position="224"/>
        <end position="234"/>
    </location>
</feature>
<keyword evidence="4" id="KW-1185">Reference proteome</keyword>
<dbReference type="RefSeq" id="WP_089960368.1">
    <property type="nucleotide sequence ID" value="NZ_FNAV01000009.1"/>
</dbReference>
<evidence type="ECO:0000256" key="2">
    <source>
        <dbReference type="SAM" id="SignalP"/>
    </source>
</evidence>
<protein>
    <submittedName>
        <fullName evidence="3">Periplasmic chaperone for outer membrane proteins Skp</fullName>
    </submittedName>
</protein>
<dbReference type="InterPro" id="IPR024930">
    <property type="entry name" value="Skp_dom_sf"/>
</dbReference>
<feature type="signal peptide" evidence="2">
    <location>
        <begin position="1"/>
        <end position="22"/>
    </location>
</feature>
<dbReference type="AlphaFoldDB" id="A0A1G7GID7"/>
<evidence type="ECO:0000313" key="3">
    <source>
        <dbReference type="EMBL" id="SDE87896.1"/>
    </source>
</evidence>
<sequence>MSRALRQSALALALALAGAPLAAQEATRPGVVQSVILTVEFDRLFGESAYGRRVTAALEEEGAAISAENRRIEAALTDEERALTEKRGTVPPTEFRELADAFDQKVQELRREQDSKARALGNVSDERRRQFMAAAQPVLADLMKEAGAAVIIDERSVFLAADVIDITDTAISRIDEAIGDGSAEAPQGQLGTQTDVQPEAQPDIMPEAQPDIMPDTHPQTRPDSQPQQSAPAQE</sequence>
<evidence type="ECO:0000313" key="4">
    <source>
        <dbReference type="Proteomes" id="UP000198994"/>
    </source>
</evidence>
<gene>
    <name evidence="3" type="ORF">SAMN04488105_10918</name>
</gene>
<name>A0A1G7GID7_9RHOB</name>
<feature type="chain" id="PRO_5011460798" evidence="2">
    <location>
        <begin position="23"/>
        <end position="234"/>
    </location>
</feature>
<dbReference type="OrthoDB" id="7868372at2"/>
<dbReference type="Proteomes" id="UP000198994">
    <property type="component" value="Unassembled WGS sequence"/>
</dbReference>
<dbReference type="SMART" id="SM00935">
    <property type="entry name" value="OmpH"/>
    <property type="match status" value="1"/>
</dbReference>
<organism evidence="3 4">
    <name type="scientific">Salipiger thiooxidans</name>
    <dbReference type="NCBI Taxonomy" id="282683"/>
    <lineage>
        <taxon>Bacteria</taxon>
        <taxon>Pseudomonadati</taxon>
        <taxon>Pseudomonadota</taxon>
        <taxon>Alphaproteobacteria</taxon>
        <taxon>Rhodobacterales</taxon>
        <taxon>Roseobacteraceae</taxon>
        <taxon>Salipiger</taxon>
    </lineage>
</organism>
<dbReference type="Gene3D" id="3.30.910.20">
    <property type="entry name" value="Skp domain"/>
    <property type="match status" value="1"/>
</dbReference>
<feature type="region of interest" description="Disordered" evidence="1">
    <location>
        <begin position="181"/>
        <end position="234"/>
    </location>
</feature>
<dbReference type="InterPro" id="IPR005632">
    <property type="entry name" value="Chaperone_Skp"/>
</dbReference>
<proteinExistence type="predicted"/>
<dbReference type="Pfam" id="PF03938">
    <property type="entry name" value="OmpH"/>
    <property type="match status" value="1"/>
</dbReference>
<accession>A0A1G7GID7</accession>
<dbReference type="EMBL" id="FNAV01000009">
    <property type="protein sequence ID" value="SDE87896.1"/>
    <property type="molecule type" value="Genomic_DNA"/>
</dbReference>
<evidence type="ECO:0000256" key="1">
    <source>
        <dbReference type="SAM" id="MobiDB-lite"/>
    </source>
</evidence>
<keyword evidence="2" id="KW-0732">Signal</keyword>
<dbReference type="SUPFAM" id="SSF111384">
    <property type="entry name" value="OmpH-like"/>
    <property type="match status" value="1"/>
</dbReference>
<reference evidence="4" key="1">
    <citation type="submission" date="2016-10" db="EMBL/GenBank/DDBJ databases">
        <authorList>
            <person name="Varghese N."/>
            <person name="Submissions S."/>
        </authorList>
    </citation>
    <scope>NUCLEOTIDE SEQUENCE [LARGE SCALE GENOMIC DNA]</scope>
    <source>
        <strain evidence="4">DSM 10146</strain>
    </source>
</reference>